<organism evidence="3 4">
    <name type="scientific">Brevundimonas abyssalis TAR-001</name>
    <dbReference type="NCBI Taxonomy" id="1391729"/>
    <lineage>
        <taxon>Bacteria</taxon>
        <taxon>Pseudomonadati</taxon>
        <taxon>Pseudomonadota</taxon>
        <taxon>Alphaproteobacteria</taxon>
        <taxon>Caulobacterales</taxon>
        <taxon>Caulobacteraceae</taxon>
        <taxon>Brevundimonas</taxon>
    </lineage>
</organism>
<dbReference type="EMBL" id="BATC01000013">
    <property type="protein sequence ID" value="GAD58835.1"/>
    <property type="molecule type" value="Genomic_DNA"/>
</dbReference>
<dbReference type="AlphaFoldDB" id="A0A8E0KKA6"/>
<evidence type="ECO:0000256" key="1">
    <source>
        <dbReference type="ARBA" id="ARBA00022801"/>
    </source>
</evidence>
<dbReference type="GO" id="GO:0006508">
    <property type="term" value="P:proteolysis"/>
    <property type="evidence" value="ECO:0007669"/>
    <property type="project" value="InterPro"/>
</dbReference>
<evidence type="ECO:0000313" key="3">
    <source>
        <dbReference type="EMBL" id="GAD58835.1"/>
    </source>
</evidence>
<comment type="caution">
    <text evidence="3">The sequence shown here is derived from an EMBL/GenBank/DDBJ whole genome shotgun (WGS) entry which is preliminary data.</text>
</comment>
<dbReference type="SUPFAM" id="SSF53474">
    <property type="entry name" value="alpha/beta-Hydrolases"/>
    <property type="match status" value="1"/>
</dbReference>
<gene>
    <name evidence="3" type="ORF">MBEBAB_1085</name>
</gene>
<dbReference type="GO" id="GO:0052689">
    <property type="term" value="F:carboxylic ester hydrolase activity"/>
    <property type="evidence" value="ECO:0007669"/>
    <property type="project" value="UniProtKB-ARBA"/>
</dbReference>
<dbReference type="Proteomes" id="UP000016569">
    <property type="component" value="Unassembled WGS sequence"/>
</dbReference>
<dbReference type="InterPro" id="IPR001375">
    <property type="entry name" value="Peptidase_S9_cat"/>
</dbReference>
<evidence type="ECO:0000259" key="2">
    <source>
        <dbReference type="Pfam" id="PF00326"/>
    </source>
</evidence>
<feature type="domain" description="Peptidase S9 prolyl oligopeptidase catalytic" evidence="2">
    <location>
        <begin position="50"/>
        <end position="125"/>
    </location>
</feature>
<dbReference type="PANTHER" id="PTHR22946:SF9">
    <property type="entry name" value="POLYKETIDE TRANSFERASE AF380"/>
    <property type="match status" value="1"/>
</dbReference>
<protein>
    <submittedName>
        <fullName evidence="3">Dienelactone hydrolase</fullName>
    </submittedName>
</protein>
<dbReference type="InterPro" id="IPR050261">
    <property type="entry name" value="FrsA_esterase"/>
</dbReference>
<dbReference type="Pfam" id="PF00326">
    <property type="entry name" value="Peptidase_S9"/>
    <property type="match status" value="1"/>
</dbReference>
<sequence length="228" mass="24535">MDTTAERWAMLEPHTQHVGPDDDRARPAVLLFHAAGGRAHLPLYAEAAKAAGIRAFIIDSFGARGWSRAFALATVCTGVRLRGWARAGDVMAAIQGLSQRPDVDGSRLGLAGWSHGGWAIMEALSAPREMAGEMLLRDPAAADLSGVKAVFLAYPYVGVAATGRFRPWRHCPKTLAVIAARDHLTTVRNAERVLDVACGHVEIERWTVDGTHAFDEPTGAGPMRHDQA</sequence>
<keyword evidence="1 3" id="KW-0378">Hydrolase</keyword>
<name>A0A8E0KKA6_9CAUL</name>
<dbReference type="PANTHER" id="PTHR22946">
    <property type="entry name" value="DIENELACTONE HYDROLASE DOMAIN-CONTAINING PROTEIN-RELATED"/>
    <property type="match status" value="1"/>
</dbReference>
<accession>A0A8E0KKA6</accession>
<dbReference type="InterPro" id="IPR029058">
    <property type="entry name" value="AB_hydrolase_fold"/>
</dbReference>
<evidence type="ECO:0000313" key="4">
    <source>
        <dbReference type="Proteomes" id="UP000016569"/>
    </source>
</evidence>
<keyword evidence="4" id="KW-1185">Reference proteome</keyword>
<dbReference type="GO" id="GO:0008236">
    <property type="term" value="F:serine-type peptidase activity"/>
    <property type="evidence" value="ECO:0007669"/>
    <property type="project" value="InterPro"/>
</dbReference>
<dbReference type="Gene3D" id="3.40.50.1820">
    <property type="entry name" value="alpha/beta hydrolase"/>
    <property type="match status" value="1"/>
</dbReference>
<reference evidence="4" key="1">
    <citation type="journal article" date="2013" name="Genome Announc.">
        <title>Draft Genome Sequence of the Dimorphic Prosthecate Bacterium Brevundimonas abyssalis TAR-001T.</title>
        <authorList>
            <person name="Tsubouchi T."/>
            <person name="Nishi S."/>
            <person name="Usui K."/>
            <person name="Shimane Y."/>
            <person name="Takaki Y."/>
            <person name="Maruyama T."/>
            <person name="Hatada Y."/>
        </authorList>
    </citation>
    <scope>NUCLEOTIDE SEQUENCE [LARGE SCALE GENOMIC DNA]</scope>
    <source>
        <strain evidence="4">TAR-001</strain>
    </source>
</reference>
<proteinExistence type="predicted"/>